<keyword evidence="3" id="KW-0223">Dioxygenase</keyword>
<dbReference type="GO" id="GO:0005506">
    <property type="term" value="F:iron ion binding"/>
    <property type="evidence" value="ECO:0007669"/>
    <property type="project" value="UniProtKB-ARBA"/>
</dbReference>
<proteinExistence type="predicted"/>
<comment type="caution">
    <text evidence="3">The sequence shown here is derived from an EMBL/GenBank/DDBJ whole genome shotgun (WGS) entry which is preliminary data.</text>
</comment>
<dbReference type="RefSeq" id="WP_036349747.1">
    <property type="nucleotide sequence ID" value="NZ_JALN02000004.1"/>
</dbReference>
<dbReference type="eggNOG" id="COG5285">
    <property type="taxonomic scope" value="Bacteria"/>
</dbReference>
<dbReference type="InterPro" id="IPR008775">
    <property type="entry name" value="Phytyl_CoA_dOase-like"/>
</dbReference>
<sequence length="291" mass="31718">MLPHNTSRSPGSVEKVEDMYGDVAGTYRSTAAAYDVDAQVVESDLATLERDGYLVVEGCLSPKLCDDIAAATSSLLGPVGRNVFEGHYTQRAYSLLAKTRVCDDLVEHPRVLALLDALLMPNYLLSQLQAIQIGPGESSQFLHYDDGMYPLPRPRAALSAATIWAITDFTADNGATVVIPGSHKWDDARKPADTDEHVSVVMPAGSVVFFLGTLWHGGGANHTTAQRRLAVTAQYCQPWLRPQEAFTLSTPPATVRVVSENIRRMIGYSIHPPFMGMVNGMHPKRILEAAR</sequence>
<dbReference type="Gene3D" id="2.60.120.620">
    <property type="entry name" value="q2cbj1_9rhob like domain"/>
    <property type="match status" value="1"/>
</dbReference>
<dbReference type="STRING" id="1440774.Y900_030890"/>
<dbReference type="Proteomes" id="UP000022835">
    <property type="component" value="Unassembled WGS sequence"/>
</dbReference>
<dbReference type="PANTHER" id="PTHR20883:SF15">
    <property type="entry name" value="PHYTANOYL-COA DIOXYGENASE DOMAIN-CONTAINING PROTEIN 1"/>
    <property type="match status" value="1"/>
</dbReference>
<accession>A0A064CAM5</accession>
<protein>
    <submittedName>
        <fullName evidence="3">Phytanoyl-CoA dioxygenase</fullName>
    </submittedName>
</protein>
<organism evidence="3 4">
    <name type="scientific">Mycolicibacterium aromaticivorans JS19b1 = JCM 16368</name>
    <dbReference type="NCBI Taxonomy" id="1440774"/>
    <lineage>
        <taxon>Bacteria</taxon>
        <taxon>Bacillati</taxon>
        <taxon>Actinomycetota</taxon>
        <taxon>Actinomycetes</taxon>
        <taxon>Mycobacteriales</taxon>
        <taxon>Mycobacteriaceae</taxon>
        <taxon>Mycolicibacterium</taxon>
    </lineage>
</organism>
<evidence type="ECO:0000256" key="1">
    <source>
        <dbReference type="ARBA" id="ARBA00022723"/>
    </source>
</evidence>
<dbReference type="Pfam" id="PF05721">
    <property type="entry name" value="PhyH"/>
    <property type="match status" value="1"/>
</dbReference>
<gene>
    <name evidence="3" type="ORF">Y900_030890</name>
</gene>
<keyword evidence="3" id="KW-0560">Oxidoreductase</keyword>
<name>A0A064CAM5_9MYCO</name>
<dbReference type="PANTHER" id="PTHR20883">
    <property type="entry name" value="PHYTANOYL-COA DIOXYGENASE DOMAIN CONTAINING 1"/>
    <property type="match status" value="1"/>
</dbReference>
<dbReference type="SUPFAM" id="SSF51197">
    <property type="entry name" value="Clavaminate synthase-like"/>
    <property type="match status" value="1"/>
</dbReference>
<reference evidence="3" key="1">
    <citation type="submission" date="2014-05" db="EMBL/GenBank/DDBJ databases">
        <title>Genome sequence of Mycobacterium aromaticivorans strain JS19b1T (= DSM 45407T).</title>
        <authorList>
            <person name="Kwak Y."/>
            <person name="Park G.-S."/>
            <person name="Li Q.X."/>
            <person name="Lee S.-E."/>
            <person name="Shin J.-H."/>
        </authorList>
    </citation>
    <scope>NUCLEOTIDE SEQUENCE [LARGE SCALE GENOMIC DNA]</scope>
    <source>
        <strain evidence="3">JS19b1</strain>
    </source>
</reference>
<keyword evidence="4" id="KW-1185">Reference proteome</keyword>
<keyword evidence="2" id="KW-0408">Iron</keyword>
<dbReference type="EMBL" id="JALN02000004">
    <property type="protein sequence ID" value="KDE96736.1"/>
    <property type="molecule type" value="Genomic_DNA"/>
</dbReference>
<evidence type="ECO:0000313" key="4">
    <source>
        <dbReference type="Proteomes" id="UP000022835"/>
    </source>
</evidence>
<dbReference type="AlphaFoldDB" id="A0A064CAM5"/>
<evidence type="ECO:0000256" key="2">
    <source>
        <dbReference type="ARBA" id="ARBA00023004"/>
    </source>
</evidence>
<dbReference type="OrthoDB" id="9796766at2"/>
<dbReference type="GO" id="GO:0016706">
    <property type="term" value="F:2-oxoglutarate-dependent dioxygenase activity"/>
    <property type="evidence" value="ECO:0007669"/>
    <property type="project" value="UniProtKB-ARBA"/>
</dbReference>
<evidence type="ECO:0000313" key="3">
    <source>
        <dbReference type="EMBL" id="KDE96736.1"/>
    </source>
</evidence>
<keyword evidence="1" id="KW-0479">Metal-binding</keyword>